<evidence type="ECO:0000256" key="1">
    <source>
        <dbReference type="SAM" id="Phobius"/>
    </source>
</evidence>
<dbReference type="EMBL" id="FN647877">
    <property type="protein sequence ID" value="CBN74018.1"/>
    <property type="molecule type" value="Genomic_DNA"/>
</dbReference>
<sequence>MGGYEGQNKRALIWAALYFLAWILQRLWCHLGLPDHCDLAMRPLDVLTDLVVLFTFSLAQAYWCEILLDDRFEELKKAPWIFGVILITPIIISALGRIGGLERWDKDNEGKDFEFSALRSTIFVFGLIAAVLLVAWHFARAWLTLPGMQLLSGGVKVEPPKEDLHGIYSSSRIVIIAWCILFTSFIISEDDGFDYRGALLAWMLSLIAVFPHPVSYIWLGVNTGIFLQGIGANRLRFLGCKEW</sequence>
<dbReference type="AlphaFoldDB" id="D8LDF3"/>
<evidence type="ECO:0000313" key="3">
    <source>
        <dbReference type="Proteomes" id="UP000002630"/>
    </source>
</evidence>
<dbReference type="Proteomes" id="UP000002630">
    <property type="component" value="Linkage Group LG10"/>
</dbReference>
<feature type="transmembrane region" description="Helical" evidence="1">
    <location>
        <begin position="80"/>
        <end position="100"/>
    </location>
</feature>
<proteinExistence type="predicted"/>
<accession>D8LDF3</accession>
<protein>
    <submittedName>
        <fullName evidence="2">Uncharacterized protein</fullName>
    </submittedName>
</protein>
<keyword evidence="1" id="KW-0472">Membrane</keyword>
<name>D8LDF3_ECTSI</name>
<keyword evidence="1" id="KW-0812">Transmembrane</keyword>
<feature type="transmembrane region" description="Helical" evidence="1">
    <location>
        <begin position="167"/>
        <end position="187"/>
    </location>
</feature>
<feature type="transmembrane region" description="Helical" evidence="1">
    <location>
        <begin position="121"/>
        <end position="139"/>
    </location>
</feature>
<feature type="transmembrane region" description="Helical" evidence="1">
    <location>
        <begin position="199"/>
        <end position="219"/>
    </location>
</feature>
<dbReference type="EMBL" id="FN649735">
    <property type="protein sequence ID" value="CBN74018.1"/>
    <property type="molecule type" value="Genomic_DNA"/>
</dbReference>
<dbReference type="OrthoDB" id="10273278at2759"/>
<reference evidence="2 3" key="1">
    <citation type="journal article" date="2010" name="Nature">
        <title>The Ectocarpus genome and the independent evolution of multicellularity in brown algae.</title>
        <authorList>
            <person name="Cock J.M."/>
            <person name="Sterck L."/>
            <person name="Rouze P."/>
            <person name="Scornet D."/>
            <person name="Allen A.E."/>
            <person name="Amoutzias G."/>
            <person name="Anthouard V."/>
            <person name="Artiguenave F."/>
            <person name="Aury J.M."/>
            <person name="Badger J.H."/>
            <person name="Beszteri B."/>
            <person name="Billiau K."/>
            <person name="Bonnet E."/>
            <person name="Bothwell J.H."/>
            <person name="Bowler C."/>
            <person name="Boyen C."/>
            <person name="Brownlee C."/>
            <person name="Carrano C.J."/>
            <person name="Charrier B."/>
            <person name="Cho G.Y."/>
            <person name="Coelho S.M."/>
            <person name="Collen J."/>
            <person name="Corre E."/>
            <person name="Da Silva C."/>
            <person name="Delage L."/>
            <person name="Delaroque N."/>
            <person name="Dittami S.M."/>
            <person name="Doulbeau S."/>
            <person name="Elias M."/>
            <person name="Farnham G."/>
            <person name="Gachon C.M."/>
            <person name="Gschloessl B."/>
            <person name="Heesch S."/>
            <person name="Jabbari K."/>
            <person name="Jubin C."/>
            <person name="Kawai H."/>
            <person name="Kimura K."/>
            <person name="Kloareg B."/>
            <person name="Kupper F.C."/>
            <person name="Lang D."/>
            <person name="Le Bail A."/>
            <person name="Leblanc C."/>
            <person name="Lerouge P."/>
            <person name="Lohr M."/>
            <person name="Lopez P.J."/>
            <person name="Martens C."/>
            <person name="Maumus F."/>
            <person name="Michel G."/>
            <person name="Miranda-Saavedra D."/>
            <person name="Morales J."/>
            <person name="Moreau H."/>
            <person name="Motomura T."/>
            <person name="Nagasato C."/>
            <person name="Napoli C.A."/>
            <person name="Nelson D.R."/>
            <person name="Nyvall-Collen P."/>
            <person name="Peters A.F."/>
            <person name="Pommier C."/>
            <person name="Potin P."/>
            <person name="Poulain J."/>
            <person name="Quesneville H."/>
            <person name="Read B."/>
            <person name="Rensing S.A."/>
            <person name="Ritter A."/>
            <person name="Rousvoal S."/>
            <person name="Samanta M."/>
            <person name="Samson G."/>
            <person name="Schroeder D.C."/>
            <person name="Segurens B."/>
            <person name="Strittmatter M."/>
            <person name="Tonon T."/>
            <person name="Tregear J.W."/>
            <person name="Valentin K."/>
            <person name="von Dassow P."/>
            <person name="Yamagishi T."/>
            <person name="Van de Peer Y."/>
            <person name="Wincker P."/>
        </authorList>
    </citation>
    <scope>NUCLEOTIDE SEQUENCE [LARGE SCALE GENOMIC DNA]</scope>
    <source>
        <strain evidence="3">Ec32 / CCAP1310/4</strain>
    </source>
</reference>
<organism evidence="2 3">
    <name type="scientific">Ectocarpus siliculosus</name>
    <name type="common">Brown alga</name>
    <name type="synonym">Conferva siliculosa</name>
    <dbReference type="NCBI Taxonomy" id="2880"/>
    <lineage>
        <taxon>Eukaryota</taxon>
        <taxon>Sar</taxon>
        <taxon>Stramenopiles</taxon>
        <taxon>Ochrophyta</taxon>
        <taxon>PX clade</taxon>
        <taxon>Phaeophyceae</taxon>
        <taxon>Ectocarpales</taxon>
        <taxon>Ectocarpaceae</taxon>
        <taxon>Ectocarpus</taxon>
    </lineage>
</organism>
<feature type="transmembrane region" description="Helical" evidence="1">
    <location>
        <begin position="12"/>
        <end position="29"/>
    </location>
</feature>
<keyword evidence="1" id="KW-1133">Transmembrane helix</keyword>
<gene>
    <name evidence="2" type="ORF">Esi_0012_0030</name>
</gene>
<evidence type="ECO:0000313" key="2">
    <source>
        <dbReference type="EMBL" id="CBN74018.1"/>
    </source>
</evidence>
<dbReference type="InParanoid" id="D8LDF3"/>
<keyword evidence="3" id="KW-1185">Reference proteome</keyword>